<proteinExistence type="predicted"/>
<feature type="transmembrane region" description="Helical" evidence="1">
    <location>
        <begin position="7"/>
        <end position="24"/>
    </location>
</feature>
<dbReference type="PANTHER" id="PTHR36944">
    <property type="entry name" value="PROTEIN CBG02791-RELATED"/>
    <property type="match status" value="1"/>
</dbReference>
<evidence type="ECO:0000256" key="1">
    <source>
        <dbReference type="SAM" id="Phobius"/>
    </source>
</evidence>
<reference evidence="3" key="1">
    <citation type="submission" date="2022-11" db="UniProtKB">
        <authorList>
            <consortium name="WormBaseParasite"/>
        </authorList>
    </citation>
    <scope>IDENTIFICATION</scope>
</reference>
<protein>
    <submittedName>
        <fullName evidence="3">Chondroitin proteoglycan 4 domain-containing protein</fullName>
    </submittedName>
</protein>
<keyword evidence="2" id="KW-1185">Reference proteome</keyword>
<evidence type="ECO:0000313" key="2">
    <source>
        <dbReference type="Proteomes" id="UP000887560"/>
    </source>
</evidence>
<evidence type="ECO:0000313" key="3">
    <source>
        <dbReference type="WBParaSite" id="scf7180000421093.g6290"/>
    </source>
</evidence>
<name>A0A915NXC4_9BILA</name>
<dbReference type="AlphaFoldDB" id="A0A915NXC4"/>
<keyword evidence="1" id="KW-1133">Transmembrane helix</keyword>
<organism evidence="2 3">
    <name type="scientific">Meloidogyne floridensis</name>
    <dbReference type="NCBI Taxonomy" id="298350"/>
    <lineage>
        <taxon>Eukaryota</taxon>
        <taxon>Metazoa</taxon>
        <taxon>Ecdysozoa</taxon>
        <taxon>Nematoda</taxon>
        <taxon>Chromadorea</taxon>
        <taxon>Rhabditida</taxon>
        <taxon>Tylenchina</taxon>
        <taxon>Tylenchomorpha</taxon>
        <taxon>Tylenchoidea</taxon>
        <taxon>Meloidogynidae</taxon>
        <taxon>Meloidogyninae</taxon>
        <taxon>Meloidogyne</taxon>
    </lineage>
</organism>
<dbReference type="WBParaSite" id="scf7180000421093.g6290">
    <property type="protein sequence ID" value="scf7180000421093.g6290"/>
    <property type="gene ID" value="scf7180000421093.g6290"/>
</dbReference>
<sequence length="296" mass="34963">MYKINQIFIFNIYFLFFVILINNSQQFDEEINEKSLRHLSNRRFKRDFMLAVGNSSDPLPTCFRQCNKEWRQDFEREFAMNVSDFYDFPFHPKVLDYVSFLAYCRLADRQTQCFIERCNDQNADRVFSPSNFLCTFKRQHFLRARPCLEASEPIGFLRCDRSCQPSSTDIEGADKQQRHTELGKVFFETELDAYEKELNKLCSFQKCFAKCHEEIVEQICTPSQATIATELMQTYLKWHSADLLDWHLLTGNERILPQSCALLIQLEQKERQQKSLKLKDLDEINDPILMAMMAAA</sequence>
<keyword evidence="1" id="KW-0812">Transmembrane</keyword>
<dbReference type="PANTHER" id="PTHR36944:SF2">
    <property type="entry name" value="CPG4 DOMAIN-CONTAINING PROTEIN"/>
    <property type="match status" value="1"/>
</dbReference>
<keyword evidence="1" id="KW-0472">Membrane</keyword>
<dbReference type="Proteomes" id="UP000887560">
    <property type="component" value="Unplaced"/>
</dbReference>
<accession>A0A915NXC4</accession>